<dbReference type="PANTHER" id="PTHR34990">
    <property type="entry name" value="UDP-2,3-DIACYLGLUCOSAMINE HYDROLASE-RELATED"/>
    <property type="match status" value="1"/>
</dbReference>
<dbReference type="InterPro" id="IPR043461">
    <property type="entry name" value="LpxH-like"/>
</dbReference>
<keyword evidence="2" id="KW-0997">Cell inner membrane</keyword>
<evidence type="ECO:0000313" key="8">
    <source>
        <dbReference type="EMBL" id="VFU16921.1"/>
    </source>
</evidence>
<evidence type="ECO:0000256" key="3">
    <source>
        <dbReference type="ARBA" id="ARBA00022723"/>
    </source>
</evidence>
<dbReference type="SUPFAM" id="SSF56300">
    <property type="entry name" value="Metallo-dependent phosphatases"/>
    <property type="match status" value="1"/>
</dbReference>
<organism evidence="8">
    <name type="scientific">anaerobic digester metagenome</name>
    <dbReference type="NCBI Taxonomy" id="1263854"/>
    <lineage>
        <taxon>unclassified sequences</taxon>
        <taxon>metagenomes</taxon>
        <taxon>ecological metagenomes</taxon>
    </lineage>
</organism>
<dbReference type="InterPro" id="IPR004843">
    <property type="entry name" value="Calcineurin-like_PHP"/>
</dbReference>
<evidence type="ECO:0000256" key="1">
    <source>
        <dbReference type="ARBA" id="ARBA00022475"/>
    </source>
</evidence>
<evidence type="ECO:0000256" key="5">
    <source>
        <dbReference type="ARBA" id="ARBA00023136"/>
    </source>
</evidence>
<name>A0A485M412_9ZZZZ</name>
<dbReference type="EC" id="3.6.1.54" evidence="8"/>
<evidence type="ECO:0000256" key="6">
    <source>
        <dbReference type="ARBA" id="ARBA00023211"/>
    </source>
</evidence>
<keyword evidence="6" id="KW-0464">Manganese</keyword>
<evidence type="ECO:0000256" key="2">
    <source>
        <dbReference type="ARBA" id="ARBA00022519"/>
    </source>
</evidence>
<dbReference type="GO" id="GO:0046872">
    <property type="term" value="F:metal ion binding"/>
    <property type="evidence" value="ECO:0007669"/>
    <property type="project" value="UniProtKB-KW"/>
</dbReference>
<sequence>MLIFVADIHLRPGNAKDAEVFIHWLKDAEQQASDIYILGDLFDYWFTGARTEAGDVLASLASDRIHLIPGNRDFLLANDRTGKVHILNEEVVITSPTSTRLLLAHGHTLTRGDYGFKVLHALGWPVLRLLDRCLRGDLKEHLARFLVRSSTAVRTPRAVIDSDISRRRGVDTTVCGHLHRGLMSSRLIVLPAFFDTGQWLVWDGSGPRITGGERHPFGET</sequence>
<gene>
    <name evidence="8" type="primary">lpxH</name>
    <name evidence="8" type="ORF">SCFA_590030</name>
</gene>
<dbReference type="AlphaFoldDB" id="A0A485M412"/>
<keyword evidence="1" id="KW-1003">Cell membrane</keyword>
<dbReference type="Pfam" id="PF00149">
    <property type="entry name" value="Metallophos"/>
    <property type="match status" value="1"/>
</dbReference>
<evidence type="ECO:0000256" key="4">
    <source>
        <dbReference type="ARBA" id="ARBA00022801"/>
    </source>
</evidence>
<reference evidence="8" key="1">
    <citation type="submission" date="2019-03" db="EMBL/GenBank/DDBJ databases">
        <authorList>
            <person name="Hao L."/>
        </authorList>
    </citation>
    <scope>NUCLEOTIDE SEQUENCE</scope>
</reference>
<evidence type="ECO:0000259" key="7">
    <source>
        <dbReference type="Pfam" id="PF00149"/>
    </source>
</evidence>
<dbReference type="EMBL" id="CAADRM010000124">
    <property type="protein sequence ID" value="VFU16921.1"/>
    <property type="molecule type" value="Genomic_DNA"/>
</dbReference>
<feature type="domain" description="Calcineurin-like phosphoesterase" evidence="7">
    <location>
        <begin position="3"/>
        <end position="180"/>
    </location>
</feature>
<proteinExistence type="predicted"/>
<dbReference type="GO" id="GO:0016020">
    <property type="term" value="C:membrane"/>
    <property type="evidence" value="ECO:0007669"/>
    <property type="project" value="GOC"/>
</dbReference>
<keyword evidence="3" id="KW-0479">Metal-binding</keyword>
<dbReference type="PANTHER" id="PTHR34990:SF1">
    <property type="entry name" value="UDP-2,3-DIACYLGLUCOSAMINE HYDROLASE"/>
    <property type="match status" value="1"/>
</dbReference>
<protein>
    <submittedName>
        <fullName evidence="8">UDP-2,3-diacylglucosamine hydrolase</fullName>
        <ecNumber evidence="8">3.6.1.54</ecNumber>
    </submittedName>
</protein>
<dbReference type="Gene3D" id="3.60.21.10">
    <property type="match status" value="1"/>
</dbReference>
<dbReference type="GO" id="GO:0008758">
    <property type="term" value="F:UDP-2,3-diacylglucosamine hydrolase activity"/>
    <property type="evidence" value="ECO:0007669"/>
    <property type="project" value="TreeGrafter"/>
</dbReference>
<keyword evidence="4 8" id="KW-0378">Hydrolase</keyword>
<accession>A0A485M412</accession>
<keyword evidence="5" id="KW-0472">Membrane</keyword>
<dbReference type="GO" id="GO:0009245">
    <property type="term" value="P:lipid A biosynthetic process"/>
    <property type="evidence" value="ECO:0007669"/>
    <property type="project" value="TreeGrafter"/>
</dbReference>
<dbReference type="InterPro" id="IPR029052">
    <property type="entry name" value="Metallo-depent_PP-like"/>
</dbReference>